<feature type="domain" description="Integrase catalytic" evidence="2">
    <location>
        <begin position="1061"/>
        <end position="1099"/>
    </location>
</feature>
<feature type="compositionally biased region" description="Polar residues" evidence="1">
    <location>
        <begin position="354"/>
        <end position="374"/>
    </location>
</feature>
<feature type="region of interest" description="Disordered" evidence="1">
    <location>
        <begin position="293"/>
        <end position="312"/>
    </location>
</feature>
<keyword evidence="3" id="KW-0548">Nucleotidyltransferase</keyword>
<dbReference type="PANTHER" id="PTHR33067">
    <property type="entry name" value="RNA-DIRECTED DNA POLYMERASE-RELATED"/>
    <property type="match status" value="1"/>
</dbReference>
<dbReference type="PROSITE" id="PS50994">
    <property type="entry name" value="INTEGRASE"/>
    <property type="match status" value="1"/>
</dbReference>
<dbReference type="InterPro" id="IPR036397">
    <property type="entry name" value="RNaseH_sf"/>
</dbReference>
<dbReference type="Pfam" id="PF00078">
    <property type="entry name" value="RVT_1"/>
    <property type="match status" value="1"/>
</dbReference>
<dbReference type="EMBL" id="BKCJ010139243">
    <property type="protein sequence ID" value="GEX92292.1"/>
    <property type="molecule type" value="Genomic_DNA"/>
</dbReference>
<dbReference type="InterPro" id="IPR000477">
    <property type="entry name" value="RT_dom"/>
</dbReference>
<feature type="compositionally biased region" description="Basic and acidic residues" evidence="1">
    <location>
        <begin position="336"/>
        <end position="353"/>
    </location>
</feature>
<evidence type="ECO:0000256" key="1">
    <source>
        <dbReference type="SAM" id="MobiDB-lite"/>
    </source>
</evidence>
<gene>
    <name evidence="3" type="ORF">Tci_364267</name>
</gene>
<keyword evidence="3" id="KW-0808">Transferase</keyword>
<dbReference type="SUPFAM" id="SSF53098">
    <property type="entry name" value="Ribonuclease H-like"/>
    <property type="match status" value="1"/>
</dbReference>
<dbReference type="InterPro" id="IPR021109">
    <property type="entry name" value="Peptidase_aspartic_dom_sf"/>
</dbReference>
<dbReference type="CDD" id="cd00303">
    <property type="entry name" value="retropepsin_like"/>
    <property type="match status" value="1"/>
</dbReference>
<dbReference type="InterPro" id="IPR012337">
    <property type="entry name" value="RNaseH-like_sf"/>
</dbReference>
<dbReference type="AlphaFoldDB" id="A0A699HDD5"/>
<dbReference type="InterPro" id="IPR001584">
    <property type="entry name" value="Integrase_cat-core"/>
</dbReference>
<reference evidence="3" key="1">
    <citation type="journal article" date="2019" name="Sci. Rep.">
        <title>Draft genome of Tanacetum cinerariifolium, the natural source of mosquito coil.</title>
        <authorList>
            <person name="Yamashiro T."/>
            <person name="Shiraishi A."/>
            <person name="Satake H."/>
            <person name="Nakayama K."/>
        </authorList>
    </citation>
    <scope>NUCLEOTIDE SEQUENCE</scope>
</reference>
<feature type="region of interest" description="Disordered" evidence="1">
    <location>
        <begin position="327"/>
        <end position="391"/>
    </location>
</feature>
<dbReference type="GO" id="GO:0003964">
    <property type="term" value="F:RNA-directed DNA polymerase activity"/>
    <property type="evidence" value="ECO:0007669"/>
    <property type="project" value="UniProtKB-KW"/>
</dbReference>
<dbReference type="PANTHER" id="PTHR33067:SF35">
    <property type="entry name" value="ASPARTIC PEPTIDASE DDI1-TYPE DOMAIN-CONTAINING PROTEIN"/>
    <property type="match status" value="1"/>
</dbReference>
<dbReference type="Pfam" id="PF17921">
    <property type="entry name" value="Integrase_H2C2"/>
    <property type="match status" value="1"/>
</dbReference>
<dbReference type="GO" id="GO:0003676">
    <property type="term" value="F:nucleic acid binding"/>
    <property type="evidence" value="ECO:0007669"/>
    <property type="project" value="InterPro"/>
</dbReference>
<keyword evidence="3" id="KW-0695">RNA-directed DNA polymerase</keyword>
<dbReference type="InterPro" id="IPR043502">
    <property type="entry name" value="DNA/RNA_pol_sf"/>
</dbReference>
<comment type="caution">
    <text evidence="3">The sequence shown here is derived from an EMBL/GenBank/DDBJ whole genome shotgun (WGS) entry which is preliminary data.</text>
</comment>
<feature type="compositionally biased region" description="Polar residues" evidence="1">
    <location>
        <begin position="293"/>
        <end position="309"/>
    </location>
</feature>
<dbReference type="Gene3D" id="2.40.70.10">
    <property type="entry name" value="Acid Proteases"/>
    <property type="match status" value="1"/>
</dbReference>
<accession>A0A699HDD5</accession>
<dbReference type="SUPFAM" id="SSF56672">
    <property type="entry name" value="DNA/RNA polymerases"/>
    <property type="match status" value="1"/>
</dbReference>
<sequence length="1185" mass="134855">MCRDYGSGQRKRVTMGEMIVRPLKCMRIRSNFYLFDSSTTIPRRSNRRHIQNIVEPEFQTIENIVSMADQTMEELLQAPTEGYGEAIVIPEILAENFEIKTNLLQLVQANKFHGRENDNPHTHISNFKRMTATLKYRDVLNDSIKLMLFSYSLEDRARIWACPHHGFSELTQIDTFYNGLTEQDQDSLNAAAGDSNLVEIVNKQVVAPAKAVEKICVTYGGAHAYYEFIATDNPSSICAASGSYNQISPPNRASHQIPPPGFALVQNNSNSKQEENLRKNLNDDIRNIQGSFFQNQPSTLGTLPSNTIPNPKGEMKVVTTRSGLAYEGPSIPIESPLEKVDEQNTEEILDKEQSNSSGSTAQVQPSVVPISTTEPDVLRTKTKPSIPYPSRLNDQKLREKATNQMEKFFHDLHFDISFADALFLMPKFALIIKSLLANKDKLFELAKVSLNENCPAMLLKKLPEKLGDPGKFLIPCDFPGMEVCHALADLGASINLMPLSIWKKLSLPELTPTQMTLELSDRSITRPKGVAEDVFVKVGKFYFPTDFIVVEFKVDPRVPLILRRSFLRTSRALIDVYREEITLRVNDESITFNLNQTMRYSLTYDDTSVNRVDVIDITCEEFVQEVLDFYDFFLEEIKDFLNDDLIPIGIENSVYDPEGDILFLEKLLNEDPFQLPLMDLKLVEESKEKSSIEEPTELELKELPSHLEYVFLEDSNKLPVIIAKNLSDDEKVALINVLKSHKQAIAWKISDIKGIDPSPWVSPIHCVPKKGGMSVVANENNELIPTRLVTGWRVCIDYRKLNDATRKDHFSLPFMDQMLERLAGNEFYCFLDGFFKIFQIPIDLQDQEKTTFTCLYGTFTFQRMPFGLCNAPGSFQREGIVLGHKISKSGIEVDIEKVVVIAKLPHPTTVKGDAKPRLLRWVILLQEFDITILDKKGSENLAADHLSRLENPHQDVFENKDINENFPLETLGSLTCHNTSWFADIANFHAGNFIKKGLTSHQKKKFFEDEAFEILKACHEGPSKGHHGANLTTKKVFDSGFFWPSIYCDAHEMIKNCDICLSDHGTHFCNDQFTRVMIKYGVTHRLATAYHPQTSGQVETASDHRKLQLNELSKLRDRAYENSVIYKERTKKLHDSKIKNRIFNVGDQVLLFNSRLKIFSRKLKTHWSGPFTITRVFPYGTIELS</sequence>
<dbReference type="Gene3D" id="3.10.10.10">
    <property type="entry name" value="HIV Type 1 Reverse Transcriptase, subunit A, domain 1"/>
    <property type="match status" value="1"/>
</dbReference>
<dbReference type="InterPro" id="IPR043128">
    <property type="entry name" value="Rev_trsase/Diguanyl_cyclase"/>
</dbReference>
<dbReference type="InterPro" id="IPR041588">
    <property type="entry name" value="Integrase_H2C2"/>
</dbReference>
<evidence type="ECO:0000313" key="3">
    <source>
        <dbReference type="EMBL" id="GEX92292.1"/>
    </source>
</evidence>
<dbReference type="Gene3D" id="3.30.420.10">
    <property type="entry name" value="Ribonuclease H-like superfamily/Ribonuclease H"/>
    <property type="match status" value="1"/>
</dbReference>
<proteinExistence type="predicted"/>
<evidence type="ECO:0000259" key="2">
    <source>
        <dbReference type="PROSITE" id="PS50994"/>
    </source>
</evidence>
<protein>
    <submittedName>
        <fullName evidence="3">Reverse transcriptase domain-containing protein</fullName>
    </submittedName>
</protein>
<dbReference type="Gene3D" id="3.30.70.270">
    <property type="match status" value="1"/>
</dbReference>
<organism evidence="3">
    <name type="scientific">Tanacetum cinerariifolium</name>
    <name type="common">Dalmatian daisy</name>
    <name type="synonym">Chrysanthemum cinerariifolium</name>
    <dbReference type="NCBI Taxonomy" id="118510"/>
    <lineage>
        <taxon>Eukaryota</taxon>
        <taxon>Viridiplantae</taxon>
        <taxon>Streptophyta</taxon>
        <taxon>Embryophyta</taxon>
        <taxon>Tracheophyta</taxon>
        <taxon>Spermatophyta</taxon>
        <taxon>Magnoliopsida</taxon>
        <taxon>eudicotyledons</taxon>
        <taxon>Gunneridae</taxon>
        <taxon>Pentapetalae</taxon>
        <taxon>asterids</taxon>
        <taxon>campanulids</taxon>
        <taxon>Asterales</taxon>
        <taxon>Asteraceae</taxon>
        <taxon>Asteroideae</taxon>
        <taxon>Anthemideae</taxon>
        <taxon>Anthemidinae</taxon>
        <taxon>Tanacetum</taxon>
    </lineage>
</organism>
<dbReference type="CDD" id="cd01647">
    <property type="entry name" value="RT_LTR"/>
    <property type="match status" value="1"/>
</dbReference>
<dbReference type="GO" id="GO:0015074">
    <property type="term" value="P:DNA integration"/>
    <property type="evidence" value="ECO:0007669"/>
    <property type="project" value="InterPro"/>
</dbReference>
<name>A0A699HDD5_TANCI</name>